<evidence type="ECO:0000256" key="2">
    <source>
        <dbReference type="ARBA" id="ARBA00029447"/>
    </source>
</evidence>
<keyword evidence="4" id="KW-0472">Membrane</keyword>
<organism evidence="7 8">
    <name type="scientific">Clostridium saccharoperbutylacetonicum N1-4(HMT)</name>
    <dbReference type="NCBI Taxonomy" id="931276"/>
    <lineage>
        <taxon>Bacteria</taxon>
        <taxon>Bacillati</taxon>
        <taxon>Bacillota</taxon>
        <taxon>Clostridia</taxon>
        <taxon>Eubacteriales</taxon>
        <taxon>Clostridiaceae</taxon>
        <taxon>Clostridium</taxon>
    </lineage>
</organism>
<dbReference type="eggNOG" id="COG0840">
    <property type="taxonomic scope" value="Bacteria"/>
</dbReference>
<dbReference type="GO" id="GO:0016020">
    <property type="term" value="C:membrane"/>
    <property type="evidence" value="ECO:0007669"/>
    <property type="project" value="InterPro"/>
</dbReference>
<evidence type="ECO:0000256" key="3">
    <source>
        <dbReference type="PROSITE-ProRule" id="PRU00284"/>
    </source>
</evidence>
<keyword evidence="4" id="KW-0812">Transmembrane</keyword>
<dbReference type="KEGG" id="csr:Cspa_c07010"/>
<feature type="transmembrane region" description="Helical" evidence="4">
    <location>
        <begin position="191"/>
        <end position="214"/>
    </location>
</feature>
<gene>
    <name evidence="7" type="ORF">Cspa_c07010</name>
</gene>
<evidence type="ECO:0000259" key="5">
    <source>
        <dbReference type="PROSITE" id="PS50111"/>
    </source>
</evidence>
<dbReference type="CDD" id="cd06225">
    <property type="entry name" value="HAMP"/>
    <property type="match status" value="1"/>
</dbReference>
<name>M1MHU6_9CLOT</name>
<feature type="transmembrane region" description="Helical" evidence="4">
    <location>
        <begin position="12"/>
        <end position="35"/>
    </location>
</feature>
<keyword evidence="1 3" id="KW-0807">Transducer</keyword>
<dbReference type="STRING" id="36745.CLSAP_07470"/>
<dbReference type="Gene3D" id="1.10.287.950">
    <property type="entry name" value="Methyl-accepting chemotaxis protein"/>
    <property type="match status" value="1"/>
</dbReference>
<protein>
    <submittedName>
        <fullName evidence="7">Methyl-accepting chemotaxis protein</fullName>
    </submittedName>
</protein>
<comment type="similarity">
    <text evidence="2">Belongs to the methyl-accepting chemotaxis (MCP) protein family.</text>
</comment>
<dbReference type="HOGENOM" id="CLU_000445_107_27_9"/>
<dbReference type="PANTHER" id="PTHR32089:SF112">
    <property type="entry name" value="LYSOZYME-LIKE PROTEIN-RELATED"/>
    <property type="match status" value="1"/>
</dbReference>
<proteinExistence type="inferred from homology"/>
<dbReference type="InterPro" id="IPR003660">
    <property type="entry name" value="HAMP_dom"/>
</dbReference>
<keyword evidence="4" id="KW-1133">Transmembrane helix</keyword>
<dbReference type="InterPro" id="IPR004089">
    <property type="entry name" value="MCPsignal_dom"/>
</dbReference>
<dbReference type="Proteomes" id="UP000011728">
    <property type="component" value="Chromosome"/>
</dbReference>
<dbReference type="SMART" id="SM00283">
    <property type="entry name" value="MA"/>
    <property type="match status" value="1"/>
</dbReference>
<sequence>MQGIRNLSIKIKLLAGFIVIASLIAVTGIFGSFGMGNIEKGANNIYSNSLQSIDYLHSIKENLLDELFVVQGAIMDNDPAKTKEAVKVIDEDQVSIKNYIEEYKKTNMTDDSKKIFDDFSSLLEKYKSTRKTVTDSLNDGNYSEAIKNRENMFIDKDNMFKKLNELIEANQNSAKQVNERNAEDYKITINIMLAILVVGIALAIAIGLLLSLYISNIMKKVLLFAEALGNGDLTYSIESKNKDELGKVITALNFAKEKMKAVVENIIIQAQGVTASSEELSATLEEMSTNFQNIDRNTSGIVQNIQGVNAITEELSLTMGEVNLGIGQLASNSTESSQQSIEIKERATNIKENGFNSKKSADKLYDEKQQNILKAIEQGKIVNEIGTIAQSIAAIAEQTNLLALNANIEAARAGDQGKGFAVVANEVKVLAEQSSDYVKNIQNVVSNVQGAFNNLSDNSKDILFYIDNSVRKDYDLLINTGEKYENDAVFISDLSQNIASMSEELNASTEEISAVIQTIAENMKKTKDNSEEIKVGINETNKAIEQVAIVSQEQAERAEKLTQLVLSFKI</sequence>
<feature type="domain" description="Methyl-accepting transducer" evidence="5">
    <location>
        <begin position="283"/>
        <end position="520"/>
    </location>
</feature>
<dbReference type="Pfam" id="PF12729">
    <property type="entry name" value="4HB_MCP_1"/>
    <property type="match status" value="1"/>
</dbReference>
<evidence type="ECO:0000256" key="1">
    <source>
        <dbReference type="ARBA" id="ARBA00023224"/>
    </source>
</evidence>
<dbReference type="PROSITE" id="PS50885">
    <property type="entry name" value="HAMP"/>
    <property type="match status" value="1"/>
</dbReference>
<evidence type="ECO:0000259" key="6">
    <source>
        <dbReference type="PROSITE" id="PS50885"/>
    </source>
</evidence>
<dbReference type="RefSeq" id="WP_015390812.1">
    <property type="nucleotide sequence ID" value="NC_020291.1"/>
</dbReference>
<dbReference type="SUPFAM" id="SSF58104">
    <property type="entry name" value="Methyl-accepting chemotaxis protein (MCP) signaling domain"/>
    <property type="match status" value="1"/>
</dbReference>
<accession>M1MHU6</accession>
<dbReference type="AlphaFoldDB" id="M1MHU6"/>
<dbReference type="OrthoDB" id="1887545at2"/>
<dbReference type="InterPro" id="IPR024478">
    <property type="entry name" value="HlyB_4HB_MCP"/>
</dbReference>
<evidence type="ECO:0000313" key="8">
    <source>
        <dbReference type="Proteomes" id="UP000011728"/>
    </source>
</evidence>
<reference evidence="7 8" key="1">
    <citation type="submission" date="2013-02" db="EMBL/GenBank/DDBJ databases">
        <title>Genome sequence of Clostridium saccharoperbutylacetonicum N1-4(HMT).</title>
        <authorList>
            <person name="Poehlein A."/>
            <person name="Daniel R."/>
        </authorList>
    </citation>
    <scope>NUCLEOTIDE SEQUENCE [LARGE SCALE GENOMIC DNA]</scope>
    <source>
        <strain evidence="8">N1-4(HMT)</strain>
    </source>
</reference>
<evidence type="ECO:0000313" key="7">
    <source>
        <dbReference type="EMBL" id="AGF54486.1"/>
    </source>
</evidence>
<feature type="domain" description="HAMP" evidence="6">
    <location>
        <begin position="225"/>
        <end position="264"/>
    </location>
</feature>
<dbReference type="PANTHER" id="PTHR32089">
    <property type="entry name" value="METHYL-ACCEPTING CHEMOTAXIS PROTEIN MCPB"/>
    <property type="match status" value="1"/>
</dbReference>
<evidence type="ECO:0000256" key="4">
    <source>
        <dbReference type="SAM" id="Phobius"/>
    </source>
</evidence>
<dbReference type="EMBL" id="CP004121">
    <property type="protein sequence ID" value="AGF54486.1"/>
    <property type="molecule type" value="Genomic_DNA"/>
</dbReference>
<keyword evidence="8" id="KW-1185">Reference proteome</keyword>
<dbReference type="PATRIC" id="fig|931276.5.peg.660"/>
<dbReference type="GO" id="GO:0007165">
    <property type="term" value="P:signal transduction"/>
    <property type="evidence" value="ECO:0007669"/>
    <property type="project" value="UniProtKB-KW"/>
</dbReference>
<dbReference type="Pfam" id="PF00015">
    <property type="entry name" value="MCPsignal"/>
    <property type="match status" value="1"/>
</dbReference>
<dbReference type="PROSITE" id="PS50111">
    <property type="entry name" value="CHEMOTAXIS_TRANSDUC_2"/>
    <property type="match status" value="1"/>
</dbReference>